<keyword evidence="2" id="KW-1185">Reference proteome</keyword>
<proteinExistence type="predicted"/>
<dbReference type="Proteomes" id="UP000193978">
    <property type="component" value="Chromosome"/>
</dbReference>
<evidence type="ECO:0000313" key="2">
    <source>
        <dbReference type="Proteomes" id="UP000193978"/>
    </source>
</evidence>
<dbReference type="STRING" id="655015.B1812_06645"/>
<gene>
    <name evidence="1" type="ORF">B1812_06645</name>
</gene>
<name>A0A1W6MT84_9HYPH</name>
<evidence type="ECO:0000313" key="1">
    <source>
        <dbReference type="EMBL" id="ARN80808.1"/>
    </source>
</evidence>
<sequence>MGFTQKLIVNPAIGWSQHLRLPDYRQVELYTKRKGLSFLDPPAPAEAPLDRIASVARAALVFEAILAGLYPTQQPLTAWARSKELPRTTQCEKILAELHRILRVLRKIAFHPHGHVDMRDGVICLNGAIDLVALSLEITRPGLDILETMVAYWCDARESVYPEAYVTRMLSEFFSDLVSEIKRFSDEDRILYQFRRNGPFNRSFRFDCDNPRIVSEGDRLTFEIGERYQDAARYPIDFFVVLDDRLHILPVEALRDRTIQKSELQHWRARTPDAVSLPASFRTRFAREKIVVGQPMT</sequence>
<accession>A0A1W6MT84</accession>
<dbReference type="AlphaFoldDB" id="A0A1W6MT84"/>
<organism evidence="1 2">
    <name type="scientific">Methylocystis bryophila</name>
    <dbReference type="NCBI Taxonomy" id="655015"/>
    <lineage>
        <taxon>Bacteria</taxon>
        <taxon>Pseudomonadati</taxon>
        <taxon>Pseudomonadota</taxon>
        <taxon>Alphaproteobacteria</taxon>
        <taxon>Hyphomicrobiales</taxon>
        <taxon>Methylocystaceae</taxon>
        <taxon>Methylocystis</taxon>
    </lineage>
</organism>
<protein>
    <submittedName>
        <fullName evidence="1">Uncharacterized protein</fullName>
    </submittedName>
</protein>
<dbReference type="EMBL" id="CP019948">
    <property type="protein sequence ID" value="ARN80808.1"/>
    <property type="molecule type" value="Genomic_DNA"/>
</dbReference>
<dbReference type="KEGG" id="mbry:B1812_06645"/>
<reference evidence="1 2" key="1">
    <citation type="submission" date="2017-02" db="EMBL/GenBank/DDBJ databases">
        <authorList>
            <person name="Peterson S.W."/>
        </authorList>
    </citation>
    <scope>NUCLEOTIDE SEQUENCE [LARGE SCALE GENOMIC DNA]</scope>
    <source>
        <strain evidence="1 2">S285</strain>
    </source>
</reference>